<reference evidence="1 2" key="1">
    <citation type="submission" date="2020-07" db="EMBL/GenBank/DDBJ databases">
        <title>Taxonomic proposal: Crassvirales, a new order of highly abundant and diverse bacterial viruses.</title>
        <authorList>
            <person name="Shkoporov A.N."/>
            <person name="Stockdale S.R."/>
            <person name="Guerin E."/>
            <person name="Ross R.P."/>
            <person name="Hill C."/>
        </authorList>
    </citation>
    <scope>NUCLEOTIDE SEQUENCE [LARGE SCALE GENOMIC DNA]</scope>
</reference>
<name>A0A7M1RYT0_9CAUD</name>
<keyword evidence="2" id="KW-1185">Reference proteome</keyword>
<dbReference type="Proteomes" id="UP000593882">
    <property type="component" value="Segment"/>
</dbReference>
<dbReference type="KEGG" id="vg:65130094"/>
<protein>
    <submittedName>
        <fullName evidence="1">Uncharacterized protein</fullName>
    </submittedName>
</protein>
<accession>A0A7M1RYT0</accession>
<sequence>MTENAKQLVRTIFAIHRTTPPYSSESIPLTDNGVKVGILVRKDEGFPLVGNINGLIRDKNGDVIVPLYEQGVPMKVQTFYSLLRNSSGQYGIRKFILSGTVYWASTGLILDEDLNPLFLCTIDLSEKEKTKCYVSPKVFESSSPLSKGIVFTVLNVMYNYGIITLHGKIQKPEIIIGPIDNIVKPTVPSSVDTFNDDVNDFLADNVDVVMRQWE</sequence>
<dbReference type="EMBL" id="MT774390">
    <property type="protein sequence ID" value="QOR59508.1"/>
    <property type="molecule type" value="Genomic_DNA"/>
</dbReference>
<evidence type="ECO:0000313" key="2">
    <source>
        <dbReference type="Proteomes" id="UP000593882"/>
    </source>
</evidence>
<dbReference type="GeneID" id="65130094"/>
<dbReference type="RefSeq" id="YP_010111666.1">
    <property type="nucleotide sequence ID" value="NC_055883.1"/>
</dbReference>
<organism evidence="1 2">
    <name type="scientific">uncultured phage cr85_1</name>
    <dbReference type="NCBI Taxonomy" id="2772074"/>
    <lineage>
        <taxon>Viruses</taxon>
        <taxon>Duplodnaviria</taxon>
        <taxon>Heunggongvirae</taxon>
        <taxon>Uroviricota</taxon>
        <taxon>Caudoviricetes</taxon>
        <taxon>Crassvirales</taxon>
        <taxon>Steigviridae</taxon>
        <taxon>Asinivirinae</taxon>
        <taxon>Kahnovirus</taxon>
        <taxon>Kahnovirus oralis</taxon>
    </lineage>
</organism>
<evidence type="ECO:0000313" key="1">
    <source>
        <dbReference type="EMBL" id="QOR59508.1"/>
    </source>
</evidence>
<proteinExistence type="predicted"/>